<gene>
    <name evidence="3" type="ORF">C3K47_05275</name>
</gene>
<keyword evidence="1" id="KW-0812">Transmembrane</keyword>
<dbReference type="Pfam" id="PF09822">
    <property type="entry name" value="ABC_transp_aux"/>
    <property type="match status" value="1"/>
</dbReference>
<dbReference type="GO" id="GO:0005886">
    <property type="term" value="C:plasma membrane"/>
    <property type="evidence" value="ECO:0007669"/>
    <property type="project" value="UniProtKB-SubCell"/>
</dbReference>
<dbReference type="AlphaFoldDB" id="A0A2S5A5Z1"/>
<name>A0A2S5A5Z1_9SPHI</name>
<accession>A0A2S5A5Z1</accession>
<dbReference type="Pfam" id="PF12679">
    <property type="entry name" value="ABC2_membrane_2"/>
    <property type="match status" value="1"/>
</dbReference>
<organism evidence="3 4">
    <name type="scientific">Solitalea longa</name>
    <dbReference type="NCBI Taxonomy" id="2079460"/>
    <lineage>
        <taxon>Bacteria</taxon>
        <taxon>Pseudomonadati</taxon>
        <taxon>Bacteroidota</taxon>
        <taxon>Sphingobacteriia</taxon>
        <taxon>Sphingobacteriales</taxon>
        <taxon>Sphingobacteriaceae</taxon>
        <taxon>Solitalea</taxon>
    </lineage>
</organism>
<evidence type="ECO:0000313" key="4">
    <source>
        <dbReference type="Proteomes" id="UP000236893"/>
    </source>
</evidence>
<dbReference type="InterPro" id="IPR019196">
    <property type="entry name" value="ABC_transp_unknown"/>
</dbReference>
<dbReference type="Proteomes" id="UP000236893">
    <property type="component" value="Unassembled WGS sequence"/>
</dbReference>
<dbReference type="EMBL" id="PQVF01000003">
    <property type="protein sequence ID" value="POY37936.1"/>
    <property type="molecule type" value="Genomic_DNA"/>
</dbReference>
<feature type="transmembrane region" description="Helical" evidence="1">
    <location>
        <begin position="69"/>
        <end position="90"/>
    </location>
</feature>
<reference evidence="3 4" key="1">
    <citation type="submission" date="2018-01" db="EMBL/GenBank/DDBJ databases">
        <authorList>
            <person name="Gaut B.S."/>
            <person name="Morton B.R."/>
            <person name="Clegg M.T."/>
            <person name="Duvall M.R."/>
        </authorList>
    </citation>
    <scope>NUCLEOTIDE SEQUENCE [LARGE SCALE GENOMIC DNA]</scope>
    <source>
        <strain evidence="3 4">HR-AV</strain>
    </source>
</reference>
<keyword evidence="1" id="KW-0472">Membrane</keyword>
<feature type="transmembrane region" description="Helical" evidence="1">
    <location>
        <begin position="742"/>
        <end position="761"/>
    </location>
</feature>
<comment type="caution">
    <text evidence="3">The sequence shown here is derived from an EMBL/GenBank/DDBJ whole genome shotgun (WGS) entry which is preliminary data.</text>
</comment>
<evidence type="ECO:0000256" key="1">
    <source>
        <dbReference type="SAM" id="Phobius"/>
    </source>
</evidence>
<keyword evidence="4" id="KW-1185">Reference proteome</keyword>
<feature type="transmembrane region" description="Helical" evidence="1">
    <location>
        <begin position="150"/>
        <end position="172"/>
    </location>
</feature>
<protein>
    <submittedName>
        <fullName evidence="3">ABC transporter</fullName>
    </submittedName>
</protein>
<sequence length="766" mass="85538">MKTILRIARVELSALFYSPIAWFLLILFLIQTAMVYTGKLESYVTSQDLGAHLNNLTFNFFTHPQMGGIFISGALSNLYLYIPLITMGLISREMNSGAIKLLYSSPVKLSSIVLGKYVAMLIFNLCMILMLSIVVAYACVHIEGIDAGMIFSGLFGIFLLLSAYAAIGLFMSCLSSYQVVAAIATFAVFAFMKFIGTLWQDYDFIRDLTAYLSISGRTEKMILGLITTRDVLYYVLITGMFLSFAWLKLLGDRKSISWTKSIANYSFVVAIVLAIGYMTSIPGYIGYWDTTHTKMNTISESAQQTLNELGDEPLEVTTYINLLDNTYSAGAPRNRNQDKARWERYMRFHPNIKLNYVYYYDSVQYEPLYTMNPGMTLAQIAQKQANVFKVDLGRFKTPAEIRKMVDLSGEMNRLVMQVKYKGKTTFLRTFNDMVFWPTEVETAAALKRLMVPAPRIAFLQGEEERSIDKLGDRHYKVATSELNVRASLINQGFDIESLTLKDEAIPEGLTALVIADPRSEFAPEVLQKIEQYIEQGGNLLLAGEPGKQSVLNPILKRLGVQIMDGTLAQDDKDFAADQVKSYVTSLGADFGRRIGNLHKEKDAISTKGVAGLNFTDNGDFKIQTLLSTDGAESWNMKGKLVIDSADVVYNPQAGDVKDSFPTALALTRMVNGKEQRILVTGDADFLSNIELGRRFPRTGNADFYQGFLGWFSYGKFPIEVSWADPVDNKLNMTGDGVSAVKWSSLGVIPGLLLLTGTILLIRRNRK</sequence>
<dbReference type="RefSeq" id="WP_103788067.1">
    <property type="nucleotide sequence ID" value="NZ_PQVF01000003.1"/>
</dbReference>
<dbReference type="GO" id="GO:0140359">
    <property type="term" value="F:ABC-type transporter activity"/>
    <property type="evidence" value="ECO:0007669"/>
    <property type="project" value="InterPro"/>
</dbReference>
<proteinExistence type="predicted"/>
<evidence type="ECO:0000259" key="2">
    <source>
        <dbReference type="Pfam" id="PF09822"/>
    </source>
</evidence>
<dbReference type="OrthoDB" id="609779at2"/>
<feature type="transmembrane region" description="Helical" evidence="1">
    <location>
        <begin position="117"/>
        <end position="138"/>
    </location>
</feature>
<feature type="transmembrane region" description="Helical" evidence="1">
    <location>
        <begin position="12"/>
        <end position="36"/>
    </location>
</feature>
<feature type="transmembrane region" description="Helical" evidence="1">
    <location>
        <begin position="179"/>
        <end position="199"/>
    </location>
</feature>
<feature type="transmembrane region" description="Helical" evidence="1">
    <location>
        <begin position="262"/>
        <end position="288"/>
    </location>
</feature>
<feature type="domain" description="ABC-type uncharacterised transport system" evidence="2">
    <location>
        <begin position="454"/>
        <end position="698"/>
    </location>
</feature>
<feature type="transmembrane region" description="Helical" evidence="1">
    <location>
        <begin position="231"/>
        <end position="250"/>
    </location>
</feature>
<evidence type="ECO:0000313" key="3">
    <source>
        <dbReference type="EMBL" id="POY37936.1"/>
    </source>
</evidence>
<keyword evidence="1" id="KW-1133">Transmembrane helix</keyword>